<dbReference type="PROSITE" id="PS51257">
    <property type="entry name" value="PROKAR_LIPOPROTEIN"/>
    <property type="match status" value="1"/>
</dbReference>
<evidence type="ECO:0000313" key="3">
    <source>
        <dbReference type="Proteomes" id="UP001375743"/>
    </source>
</evidence>
<dbReference type="InterPro" id="IPR028994">
    <property type="entry name" value="Integrin_alpha_N"/>
</dbReference>
<comment type="caution">
    <text evidence="2">The sequence shown here is derived from an EMBL/GenBank/DDBJ whole genome shotgun (WGS) entry which is preliminary data.</text>
</comment>
<dbReference type="Gene3D" id="2.40.128.340">
    <property type="match status" value="3"/>
</dbReference>
<gene>
    <name evidence="2" type="ORF">U1T56_00540</name>
</gene>
<dbReference type="Pfam" id="PF13517">
    <property type="entry name" value="FG-GAP_3"/>
    <property type="match status" value="1"/>
</dbReference>
<reference evidence="2 3" key="1">
    <citation type="submission" date="2024-01" db="EMBL/GenBank/DDBJ databases">
        <title>Multi-omics insights into the function and evolution of sodium benzoate biodegradation pathways in Benzoatithermus flavus gen. nov., sp. nov. from hot spring.</title>
        <authorList>
            <person name="Hu C.-J."/>
            <person name="Li W.-J."/>
        </authorList>
    </citation>
    <scope>NUCLEOTIDE SEQUENCE [LARGE SCALE GENOMIC DNA]</scope>
    <source>
        <strain evidence="2 3">SYSU G07066</strain>
    </source>
</reference>
<dbReference type="SUPFAM" id="SSF69318">
    <property type="entry name" value="Integrin alpha N-terminal domain"/>
    <property type="match status" value="1"/>
</dbReference>
<protein>
    <submittedName>
        <fullName evidence="2">VCBS repeat-containing protein</fullName>
    </submittedName>
</protein>
<proteinExistence type="predicted"/>
<keyword evidence="1" id="KW-0732">Signal</keyword>
<name>A0ABU8XKB6_9PROT</name>
<dbReference type="PANTHER" id="PTHR46580">
    <property type="entry name" value="SENSOR KINASE-RELATED"/>
    <property type="match status" value="1"/>
</dbReference>
<dbReference type="InterPro" id="IPR013517">
    <property type="entry name" value="FG-GAP"/>
</dbReference>
<accession>A0ABU8XKB6</accession>
<keyword evidence="3" id="KW-1185">Reference proteome</keyword>
<dbReference type="EMBL" id="JBBLZC010000001">
    <property type="protein sequence ID" value="MEK0081623.1"/>
    <property type="molecule type" value="Genomic_DNA"/>
</dbReference>
<sequence>MLEATSRFCGRIASGCSPERWSRSLLLAAALGIGCLAFAQEAHSQPAWIIQNRSAGLFPTWATESGVEVLTGNFNRDRRTDLGLIRLEPGWSTLPVALATSASFLVQNRMISLFAGWATESGVQVLTGDFNRDGLTDVALIRQDAGWSTLPVALSTNFGFRIRNYPIGSFAGWATESGVQVLTGDFNGDRRTDVALVRQDAGWATVPLALSIGGGFSILNPAVGPFAGWATESGVQVLTGDFDGDRRTDIALVRQDAGWATVPLALSTGTGFNILNPSVGAFAGWATESGVQVLTGDFDGDGRTDLALVRQDAGWNTIPLALSTGTGFNVLNPFVGAFASWATESGVQVVTGDFNGDRRTDIALVRQDPGWNTIPVALSTGSGFNIENRPAGSFAGWATESGVEVVTGDFNGDRRTDLALVRQDPGWSTVPVALAP</sequence>
<evidence type="ECO:0000313" key="2">
    <source>
        <dbReference type="EMBL" id="MEK0081623.1"/>
    </source>
</evidence>
<organism evidence="2 3">
    <name type="scientific">Benzoatithermus flavus</name>
    <dbReference type="NCBI Taxonomy" id="3108223"/>
    <lineage>
        <taxon>Bacteria</taxon>
        <taxon>Pseudomonadati</taxon>
        <taxon>Pseudomonadota</taxon>
        <taxon>Alphaproteobacteria</taxon>
        <taxon>Geminicoccales</taxon>
        <taxon>Geminicoccaceae</taxon>
        <taxon>Benzoatithermus</taxon>
    </lineage>
</organism>
<dbReference type="Proteomes" id="UP001375743">
    <property type="component" value="Unassembled WGS sequence"/>
</dbReference>
<evidence type="ECO:0000256" key="1">
    <source>
        <dbReference type="ARBA" id="ARBA00022729"/>
    </source>
</evidence>